<gene>
    <name evidence="1" type="ORF">Q766_16035</name>
</gene>
<dbReference type="AlphaFoldDB" id="A0A0A2MJK6"/>
<name>A0A0A2MJK6_9FLAO</name>
<protein>
    <submittedName>
        <fullName evidence="1">Uncharacterized protein</fullName>
    </submittedName>
</protein>
<dbReference type="EMBL" id="JRLY01000015">
    <property type="protein sequence ID" value="KGO91751.1"/>
    <property type="molecule type" value="Genomic_DNA"/>
</dbReference>
<reference evidence="1 2" key="1">
    <citation type="submission" date="2013-09" db="EMBL/GenBank/DDBJ databases">
        <authorList>
            <person name="Zeng Z."/>
            <person name="Chen C."/>
        </authorList>
    </citation>
    <scope>NUCLEOTIDE SEQUENCE [LARGE SCALE GENOMIC DNA]</scope>
    <source>
        <strain evidence="1 2">WB 4.1-42</strain>
    </source>
</reference>
<evidence type="ECO:0000313" key="2">
    <source>
        <dbReference type="Proteomes" id="UP000030111"/>
    </source>
</evidence>
<evidence type="ECO:0000313" key="1">
    <source>
        <dbReference type="EMBL" id="KGO91751.1"/>
    </source>
</evidence>
<organism evidence="1 2">
    <name type="scientific">Flavobacterium subsaxonicum WB 4.1-42 = DSM 21790</name>
    <dbReference type="NCBI Taxonomy" id="1121898"/>
    <lineage>
        <taxon>Bacteria</taxon>
        <taxon>Pseudomonadati</taxon>
        <taxon>Bacteroidota</taxon>
        <taxon>Flavobacteriia</taxon>
        <taxon>Flavobacteriales</taxon>
        <taxon>Flavobacteriaceae</taxon>
        <taxon>Flavobacterium</taxon>
    </lineage>
</organism>
<sequence length="121" mass="13619">MLTQAVPVHAPLSFGEGLGERTFDTAKLRRFPSVSTEVVVAVFWPHPNPLPWRGDSFTPMCLLKLFPFMLPFHSESPDSHREGERTFDTAKLQPFPAFSTEVVVAVNPYLCGINTVYHVFL</sequence>
<comment type="caution">
    <text evidence="1">The sequence shown here is derived from an EMBL/GenBank/DDBJ whole genome shotgun (WGS) entry which is preliminary data.</text>
</comment>
<dbReference type="Proteomes" id="UP000030111">
    <property type="component" value="Unassembled WGS sequence"/>
</dbReference>
<proteinExistence type="predicted"/>
<keyword evidence="2" id="KW-1185">Reference proteome</keyword>
<accession>A0A0A2MJK6</accession>